<dbReference type="SUPFAM" id="SSF52540">
    <property type="entry name" value="P-loop containing nucleoside triphosphate hydrolases"/>
    <property type="match status" value="1"/>
</dbReference>
<dbReference type="InterPro" id="IPR035699">
    <property type="entry name" value="AAA_6"/>
</dbReference>
<dbReference type="GO" id="GO:0051959">
    <property type="term" value="F:dynein light intermediate chain binding"/>
    <property type="evidence" value="ECO:0007669"/>
    <property type="project" value="InterPro"/>
</dbReference>
<feature type="compositionally biased region" description="Polar residues" evidence="2">
    <location>
        <begin position="501"/>
        <end position="511"/>
    </location>
</feature>
<feature type="compositionally biased region" description="Low complexity" evidence="2">
    <location>
        <begin position="3821"/>
        <end position="3835"/>
    </location>
</feature>
<feature type="region of interest" description="Disordered" evidence="2">
    <location>
        <begin position="4849"/>
        <end position="4870"/>
    </location>
</feature>
<keyword evidence="1" id="KW-0175">Coiled coil</keyword>
<evidence type="ECO:0000313" key="5">
    <source>
        <dbReference type="EMBL" id="EAR82606.2"/>
    </source>
</evidence>
<feature type="coiled-coil region" evidence="1">
    <location>
        <begin position="3480"/>
        <end position="3507"/>
    </location>
</feature>
<evidence type="ECO:0000259" key="3">
    <source>
        <dbReference type="Pfam" id="PF12774"/>
    </source>
</evidence>
<dbReference type="KEGG" id="tet:TTHERM_01106080"/>
<feature type="region of interest" description="Disordered" evidence="2">
    <location>
        <begin position="483"/>
        <end position="511"/>
    </location>
</feature>
<dbReference type="GeneID" id="7841171"/>
<dbReference type="Pfam" id="PF12774">
    <property type="entry name" value="AAA_6"/>
    <property type="match status" value="1"/>
</dbReference>
<dbReference type="GO" id="GO:0005524">
    <property type="term" value="F:ATP binding"/>
    <property type="evidence" value="ECO:0007669"/>
    <property type="project" value="InterPro"/>
</dbReference>
<feature type="compositionally biased region" description="Basic and acidic residues" evidence="2">
    <location>
        <begin position="3772"/>
        <end position="3787"/>
    </location>
</feature>
<dbReference type="eggNOG" id="KOG3595">
    <property type="taxonomic scope" value="Eukaryota"/>
</dbReference>
<feature type="coiled-coil region" evidence="1">
    <location>
        <begin position="1391"/>
        <end position="1421"/>
    </location>
</feature>
<dbReference type="Proteomes" id="UP000009168">
    <property type="component" value="Unassembled WGS sequence"/>
</dbReference>
<dbReference type="OrthoDB" id="328041at2759"/>
<dbReference type="GO" id="GO:0007018">
    <property type="term" value="P:microtubule-based movement"/>
    <property type="evidence" value="ECO:0007669"/>
    <property type="project" value="InterPro"/>
</dbReference>
<proteinExistence type="predicted"/>
<dbReference type="GO" id="GO:0045505">
    <property type="term" value="F:dynein intermediate chain binding"/>
    <property type="evidence" value="ECO:0007669"/>
    <property type="project" value="InterPro"/>
</dbReference>
<dbReference type="RefSeq" id="XP_001030269.2">
    <property type="nucleotide sequence ID" value="XM_001030269.2"/>
</dbReference>
<sequence>MVHQIPQIINKVVNLIFKKFHSRLLIQQKKCNNCVSARNNSSGYLLGNTSIQANEKQITQGIQSQRNSSLNIQTNQNENNKNGDEIKQPHKRNKPLSIDFNAIYKVNQDKILPELQETKTIMIDYSNFRGSTSTKNLRDKKAIDFQKNQSLLNLPEIQSLPKNLVKNYQISSLLRKVGEQQQEFYINSPQYMSRQSSRYQSYTSSFFPSKKKKEKIDISFLRVDFFQSDDAYLIKLPKIQLIQISSLESFDEYQVFDEDPIKILQKENVRAHSKWSDLNGNFEWLECQVKSYNPETKKFVIRWIRNHQEKEVSRLNLIFENESIEQGEMRYKKAKEKRDQLIHILQMRQSTENQDGPMLQYQKDVMKRIFDKIFTFERMRGYIQKYESEIINEILYEYKFNLIKFIYDISKIQSIEEYYQINFPQREIAIKYIRQILIDKQIECLNLSSEEYKSIMNKLDKNSIAIKYVTKTQIQKRVKIFEDQNQTQEENQENDKKELQSGSATPQTPKKQNVGFITSTEQYKSSILQGGKQNLKEITRYIVVKEIKFNHEASNISYIDYLQQLLKNDMVLSIDKKYDVVRIVLPMVVRFIKHISDHRIFKFIQNTKNCYKDDALIEFKNMQADVSKQIKKIIRVLDKIQQAVEEMNLDNRKQYYIQYIDHRQADEQKEKVLERVVSIVNSLVYSNLNLTVEQSFMTLLQNMETYYSILPFETINEHVLKAFYPQFYEKRIQQRIKLRILENQRNSEVQDQDKRNLPIKSLQSIANQDQFNQQNESDKFSRKSFKKSYRLIEADENNQNKSLKNIQSYRFTSRTTHQLFLDEDNDLLCNGSKENYLMRDSKIIFYLYQSLMDILLTDYNLHIKYLDLNKLKLKPIFTFRVKILSEKISAEKKIIHNIKKNIQINKADNKQQFENILDIQRGKLYEYKILQMRDIFDECAKRNFSEYDLSDLQNIDKKGIIYKRLGWFNLSEFLFQTEPSLETFESEFKQIFQLGISQIQQLKLIQKEETIYENEKEKIPNYFNQKDLQSYYIKYVNNIEEFLIWSVYGIHSFMAILLKFEFYFLFSQKFEPYLQNELNQNSLTNFFEEIERMQRDRDFAKINIPNYVNLGVILLDVQKFKVDLIAEIEQKIKIAKVLLQQKCEDTINLIDKLNEEMHKTLDVDPVSISEFITMNIYLQGENIQRHFLKFEESMDIINVIVEKLEKEEIEISSYIGQKLMLPSMLKALYDLKSKKEQKQKEMKIKFQKMHSDKKNAISQEIDQIEIEIFEFKKLNDISNSFNNALHVDTIKSRLELLAQKVDDVEYEQNHFQIVDEEPLPIQDIIQDFDYYYKLWKFSSDWKYKKENWLSKPLVFHTQNSLNQNDMKEIAQTLEQGMIVLKEVGDYFEKYNNDLLQVCDDLENQISEFENVLDLLNQVRDEAFKIEHWIKIFEVMYPDNEAKKQQIRQQGLNNQLTLDILLKDDILGSLAYVEKISGQARKEHQVHQSILNMENELKDIKFIIVDYHGILMIKDIEKIVSLLRSQFFQIEDMIKNKNYHKEDFAIKLSDLEYVIKNSRKTIKDISTIQNMLIQYYPIFKFKKNLNYLKEFNLLFNRSKDSLIPIVEELSRRGMSYFINIFIKNEDDKIYQEQFKQKFKAIIQMLEKIGNNIQLVIKHVRSSNSRYFFMSNHQILHLCSLVLSPLEFMRFLTQVFPGIIDFKIAISKENEKGLGEEYKITSIINEYKEEIKLDKYKILHSLQEWDDPPTFTVIREVELFQMKYIKQQISQFFIPMISNSYNYTVLWNLISSKQTIFQVLFVINDIIFYHDLSMIIYLQTEPSKDTIQNLIVLRDTIQNQLKILVQSVIISMKQGIIKEQFTQAQQFILQIRYHLDIINYFLENQVFTIDQFEYLILPKITLDMPKGLVKTNIGDIMKKTKENVIYQISTYENISEMPPISKSSDYLQEFQGKEYNISMISLNYKMNYQYEIIPILQGYVFTPCTNRIFVKIASAFCSQLGSLLVGSEASGKLECVKALCFYLAKPLFIWEFDSSQKQDSVNQILTGVSSGGYWLYIKNLQNCSSGILSTLAQIVFLIRKSLVTGQKSFQLINQSYVIQDNCCILGGFNIRQDTLLNQIKFEELPKGILENFRCINVIQPSHEIIIKQYFLLLGFDDIERNVYKMQLFLEYISTYYNSQILSVKGNIDKEDISKLRVYNNFSINQIVNLKSLMLILRYSQDLFTQKRGDVFSDPTSILQSAIENYFKCSLTEDQFKVVMQSFKRIFDNSKEDFSYKALFSKAYESTQEKINQWLNERNVKINDRINEYIQIMLPLSIHNQRFLLYGQPGKQKSFLIKLLAFISSRYQRKNFFLNWIKVDGVKENKLIGGYDDNGQWSDGILIQMMNAIRNYESAENQDFRDIMNFERHFCSQLADQFGKNPMSQVKQKKAQVEIKRNFKKRGTYTSQNSLTKKTTSYTDIKSDEKKPTLTDIQDVKSNTGSSLSNIQKSQVGSIVVDESKKTHTSLINESEVIKEEVENEVEDKEVTEVTLNDWFILDISSSMNEKPFVHTVDKLLKGIHTNTFSLSNQGLFRIPKQLYFVVEMESLKELNPESITSNFLICAEEEVFNIQEEFESWISLKKSQNKFYYKLQGLLQWLFTFFFQESMNYFSNQLAYKKDMIFKLSDKGFLKNFLNYLDIFLNEFRKYEISCGELDWNEAQESQQMQTIQSYTSPQQQTNQVNNTSQSNNVISPTITDKNLNFAKTGFSQAVVAQNVPKLNLRRLKKRQDSVIQTQSIQSEDEDESIKRLKQNNNEQRVCVTVEAIFIFNLIWGIGISLRDEVKPKFESFLQDQSQLYLKYRMEITQIKSNSSTYPFAQNVWSYLQYQKKHNSKFSIFDMYYDITKNKWQSWKSFQMDESSLISCDFYSNYLEASEIIRLNPAAIDVIQNKLDTDLPNYYIPDQTIYIETKSSKIANFFTTFALAYEKPFVLSGQTQNGVSSYTKWKMKAMIEKQSIQGIYICLSKKTQVQHFQKKVETNLIEKTHNTLMPTNNNKAVVFIDDLNLCTSGPSTLGALRYFQEHGGWFSNSQNRYFKLDRVTFCCMHSHSSNIKSNIFQSIPATYLSKQMVVVIPKYSEQELITIFSTHSGIITSSNLNPQLVNILKTFYGVIAVSLLNNYLEIKSIENQFGANLSLKKGLEIVKNLNFFEFLTENKKNINPQLLYRSLVFLINQYFSSEFIHNLSTFKDRLKAAEYFKRQKLQSQLELSYSSDESNKIYNAQLDIQNIKTFVNFADNKTKKEETQEDYGDEEQHFEIQKIKEGLISNYNEIQKLRIEFEERKPVTFEQHIMNFFEDVEKQIEIANKQKINQQKLETSSLKVDCQPINQLMKISLKINDIQENQYHIITNGSLNNEATQAYGQDEEKTNLNNTNYLNIPLKNMQNNLKSEQKLQGSEFKIQEQNNTNLNTQVLKKAISSTSIYSLAQQNKLESVGNWTPNQTSRQVNQTQLEEFQKQLDELNSLSEREQQNAQEDILTAHVLQKVSEMTFMFDDLNTIPDQFIVELTKCIQEDIQIDQESSFNMLNHRNDILFFNNELMQTNQNYNSSNKRDQGIPSSVPQKLKQNRMSIYSNIFSSKIENQKQGNTNKIYFNFDVTGKDDQNSSQQIQIPFSEQLLEDDDVKQFCFVTKKKEIDIFNHILELFKLYSEKKENRFLMDDFLLRESNLECLFYHTVKMLHLFQISSYHIFLNSLLRKQSAQSIIHFIGYILSYQFFSLDLYQVQQNITVENKNQNKSKKEKEMKQQSQKDEQSSDLNTQDLKEIFLNKLYEVMQNLFQAPQKDQDQNSSTQQIPSQPQTQRGVIVNQERPSLQLQNQFTQQYSQSNILELQQGKNSLIAPTFEIGFQNQNSNIQGQNQHYNQQNDEPIIFFINISQDTLAHEETMKSVQEILDIIHSITNECEILSILTKSKVDKLISEIWKLDTQHANLTYHHLYILISKKMAKRIKFVLNQEPKVNRQHMYYIHNQSLFKNFTKYTLYNITQENNENSISQKCFTSLTQELVKSNISKFKNSIISYTYPFESQVSQVYEEQFFQNIHRTYEETCSLFFLLYNILSSLLRQKIKKAQESGSFSTLMLVMLDKQMQFEEEIKNLEDQYVQIVEKREIAESTIAKATDQHKQLQKQIEEFISEEKRIQEQIDKVIKNDQQVLKTLNLLAGPIKELNEMKLDRYKEQIDSQKFIAHKPLNSYMVVFFIMFNKILPDEHKIELSQIENDIESTKKHAQLFNANEIHNQHFYKQSFANVIDDYKVIKNIVTSFNEKLFSLEQFSVMRQLGKSQGSLENASNVYLSINLNLFQREILKFIELNIELCRSWIERSEIKLSIPELKEQLQQIRTKKVDLEQKIKEPIKLLNEMPSKLQDLKLKEEDLKDHLAKQTDGIERFKVQYEELKHLFQQKIYYEMNKLTDQDIFEQFLLNLSLYGVYCMKYPYFIQDKIKSTFQNNHSTIDFQFNHKKLFTYLYDKTYYLHSLKLDIPLNQDIIDTLVLLEFLQENDSFYYPFVIDPSQVFMKYLKKKYDQRIIIESYTCDPETLQNIEEAMKTGQILVIQDFDQELLNTMIPIIEWKNKRMNKLILYYMMHYNQYQFDEDLQSIFINEQRDPIVFNGKLINVHKLFRVYFVKDNQQIAFSHTLFSKLFTVMIDLEDEERWKVVFTDLLITIFHKQEKDEILQKNINQFKERELIIDQSISRIIDKLMETHTSEDKNLIQTLKIEIDQIQTQIKEMIEIDKIEQSLRTEHQQDPNQFQEDAILEENIPIIKELDRSNASQDKKKGIRIGLQIDQHSSSSMSSIESEHEKNLQIQIPENVFRNPSTIAKEQDKTPYTPGGTPSHSSVEQYNNKRLSFIFNTKKIINEKKLDESSEILPTKRIIDVRIKKFYNYIDELAQLANIYIDILDFLYGIRLNSMNLKISDIYSFSDAYFMMVITQASLHIKGQGFSTHDKGYNIDQKFKFKFCEEVYNRVVGAMQREHQLLYGVYLAVMFLRGENQFNEFEWKMISNWVIQRKSIKDASLHDFNSSEIETKFFGIESYLNTFFQYNKELLAPLQISNAKDQFSIFYHKDFLNSVKQLGNRKEANKQNKNQDLETINQKAAANEDNYGGEKQDMEQVNNKTVLDHTKITIQKSKMNTPSKFSANENFTPRNKQTLFGQQVKNVLQNGKGSDHQSFQSFALLSKNQISSKSELDSQSQIDKHIEGLQTKQFTHIPSKFQNQSSNVHQDSFQSYGNINKTNQQQQGYHDDMMKILQEYPLKKQEQVGYQAFQSFIKIFQHIQEKTKLKYALDSLTDMHNDWISFINTSLRIPDYDENKLQFFPKIPYNIHKRMAPIQLLLVMKHFRPDELKRFFGFFIRKAFKNVIIEIPKSLLNPHLIQEWSKRPTVFFYNNLERSIFEVLELKAQRLKIDGGVQRIPLGIIPIEQILYQLEVSSGAGQWLLFENIVGLSEKELSMLLKKIDKELEAKTTQKTFKIFISYQMKLDDSNIGLNNQILEDFLAKCWKISLNEAKSLTEQMEHLHIMELEEYRASKEVVEKVELVEVKLDHQTMIESTQLPFKSKIKCRFHEAIKYKMKIIQQADFLNLHSFLDKTFLGTNYPIYKNLITKYTNKYKFALRFILLLLKTRYKVERYQELCYLPYQVVQITDFDIYNLVDDIFFYLEAFPNDVQLFLEKFICFFFEQKSQYNSLSCFSKNTIVNKMNLYAFSSLDSTIKVNYDQYIYEMYNFNEGYFHTVEEAQYKKIESMPKEDPIEIFGLSFNDEVILNYSHSHRFLKRVNKIEKNWNHDKYSQLLRSLDQFINGPSSNIENSFDNNNQAKDFFFMHLSYLQQQREKDYELITFLESLQEVFQIDFDINKLFQTIFVQSQDEYNQNQLLEKGILNIKLNNEDIIKLSLKMPALAHQNSIASSTHSIMAEGNMTPVSIRNTLNIGNQNSTVRRKSNFNIEANLAQNDQQSQEQSEIQITETPQHETNLLNKSQRLDNLKQQINATNNQTPLKDYFSKNNSLQKYFGRVTQIAARIHNNKLKGNFKRLDSAASIDSQISSKKSANLSNSVAQNQNSRYIMKFKDIYTTCLINELMTLENIFLTIRQDISNLIYLVRNGEFTQISGEKYQIIKNILNNKCPEKWWKLGFLISESNLTEFIKHILIYYDYIKSQFQDEMENPQFQIQINKLINPFGLLTSMMHQFCLKNNVLLDDVKIKMKQCQLNRDPYKEQLDFFIISGFFIRRGKFGSDLMLVDEETRQFEQQLPLVYIKVELKVRNKAQAYKTNSQPQIQRKRNLAIEFTQQNNQIDLESDYYFQQENPIQSFHYDKDKLSENNSFINQSLFKGTQKKPETPRSMQAYSKANQIKESIDIHNKLTSNQGNLNNAFALRVAMRDEITTKKEIKEINLKENETNYPKGTYVVRIPVVNPSANSIFTQFPLEVYLYVHSNKPQEYWEQKRTQIYMQKINL</sequence>
<name>Q22BE9_TETTS</name>
<dbReference type="Gene3D" id="1.10.472.130">
    <property type="match status" value="1"/>
</dbReference>
<evidence type="ECO:0000256" key="1">
    <source>
        <dbReference type="SAM" id="Coils"/>
    </source>
</evidence>
<dbReference type="EMBL" id="GG662519">
    <property type="protein sequence ID" value="EAR82606.2"/>
    <property type="molecule type" value="Genomic_DNA"/>
</dbReference>
<protein>
    <submittedName>
        <fullName evidence="5">Dynein heavy chain family protein</fullName>
    </submittedName>
</protein>
<gene>
    <name evidence="5" type="ORF">TTHERM_01106080</name>
</gene>
<dbReference type="InParanoid" id="Q22BE9"/>
<reference evidence="6" key="1">
    <citation type="journal article" date="2006" name="PLoS Biol.">
        <title>Macronuclear genome sequence of the ciliate Tetrahymena thermophila, a model eukaryote.</title>
        <authorList>
            <person name="Eisen J.A."/>
            <person name="Coyne R.S."/>
            <person name="Wu M."/>
            <person name="Wu D."/>
            <person name="Thiagarajan M."/>
            <person name="Wortman J.R."/>
            <person name="Badger J.H."/>
            <person name="Ren Q."/>
            <person name="Amedeo P."/>
            <person name="Jones K.M."/>
            <person name="Tallon L.J."/>
            <person name="Delcher A.L."/>
            <person name="Salzberg S.L."/>
            <person name="Silva J.C."/>
            <person name="Haas B.J."/>
            <person name="Majoros W.H."/>
            <person name="Farzad M."/>
            <person name="Carlton J.M."/>
            <person name="Smith R.K. Jr."/>
            <person name="Garg J."/>
            <person name="Pearlman R.E."/>
            <person name="Karrer K.M."/>
            <person name="Sun L."/>
            <person name="Manning G."/>
            <person name="Elde N.C."/>
            <person name="Turkewitz A.P."/>
            <person name="Asai D.J."/>
            <person name="Wilkes D.E."/>
            <person name="Wang Y."/>
            <person name="Cai H."/>
            <person name="Collins K."/>
            <person name="Stewart B.A."/>
            <person name="Lee S.R."/>
            <person name="Wilamowska K."/>
            <person name="Weinberg Z."/>
            <person name="Ruzzo W.L."/>
            <person name="Wloga D."/>
            <person name="Gaertig J."/>
            <person name="Frankel J."/>
            <person name="Tsao C.-C."/>
            <person name="Gorovsky M.A."/>
            <person name="Keeling P.J."/>
            <person name="Waller R.F."/>
            <person name="Patron N.J."/>
            <person name="Cherry J.M."/>
            <person name="Stover N.A."/>
            <person name="Krieger C.J."/>
            <person name="del Toro C."/>
            <person name="Ryder H.F."/>
            <person name="Williamson S.C."/>
            <person name="Barbeau R.A."/>
            <person name="Hamilton E.P."/>
            <person name="Orias E."/>
        </authorList>
    </citation>
    <scope>NUCLEOTIDE SEQUENCE [LARGE SCALE GENOMIC DNA]</scope>
    <source>
        <strain evidence="6">SB210</strain>
    </source>
</reference>
<evidence type="ECO:0000256" key="2">
    <source>
        <dbReference type="SAM" id="MobiDB-lite"/>
    </source>
</evidence>
<feature type="domain" description="Dynein heavy chain AAA 5 extension" evidence="4">
    <location>
        <begin position="2783"/>
        <end position="2890"/>
    </location>
</feature>
<dbReference type="Pfam" id="PF12775">
    <property type="entry name" value="AAA_7"/>
    <property type="match status" value="1"/>
</dbReference>
<dbReference type="HOGENOM" id="CLU_222920_0_0_1"/>
<organism evidence="5 6">
    <name type="scientific">Tetrahymena thermophila (strain SB210)</name>
    <dbReference type="NCBI Taxonomy" id="312017"/>
    <lineage>
        <taxon>Eukaryota</taxon>
        <taxon>Sar</taxon>
        <taxon>Alveolata</taxon>
        <taxon>Ciliophora</taxon>
        <taxon>Intramacronucleata</taxon>
        <taxon>Oligohymenophorea</taxon>
        <taxon>Hymenostomatida</taxon>
        <taxon>Tetrahymenina</taxon>
        <taxon>Tetrahymenidae</taxon>
        <taxon>Tetrahymena</taxon>
    </lineage>
</organism>
<feature type="coiled-coil region" evidence="1">
    <location>
        <begin position="4112"/>
        <end position="4181"/>
    </location>
</feature>
<dbReference type="InterPro" id="IPR027417">
    <property type="entry name" value="P-loop_NTPase"/>
</dbReference>
<dbReference type="InterPro" id="IPR026983">
    <property type="entry name" value="DHC"/>
</dbReference>
<dbReference type="STRING" id="312017.Q22BE9"/>
<evidence type="ECO:0000313" key="6">
    <source>
        <dbReference type="Proteomes" id="UP000009168"/>
    </source>
</evidence>
<dbReference type="Gene3D" id="3.40.50.300">
    <property type="entry name" value="P-loop containing nucleotide triphosphate hydrolases"/>
    <property type="match status" value="4"/>
</dbReference>
<dbReference type="PANTHER" id="PTHR45703:SF36">
    <property type="entry name" value="DYNEIN HEAVY CHAIN, CYTOPLASMIC"/>
    <property type="match status" value="1"/>
</dbReference>
<accession>Q22BE9</accession>
<keyword evidence="6" id="KW-1185">Reference proteome</keyword>
<dbReference type="Pfam" id="PF17852">
    <property type="entry name" value="Dynein_AAA_lid"/>
    <property type="match status" value="1"/>
</dbReference>
<dbReference type="PANTHER" id="PTHR45703">
    <property type="entry name" value="DYNEIN HEAVY CHAIN"/>
    <property type="match status" value="1"/>
</dbReference>
<dbReference type="InterPro" id="IPR041466">
    <property type="entry name" value="Dynein_AAA5_ext"/>
</dbReference>
<dbReference type="GO" id="GO:0030286">
    <property type="term" value="C:dynein complex"/>
    <property type="evidence" value="ECO:0007669"/>
    <property type="project" value="InterPro"/>
</dbReference>
<feature type="region of interest" description="Disordered" evidence="2">
    <location>
        <begin position="3768"/>
        <end position="3790"/>
    </location>
</feature>
<evidence type="ECO:0000259" key="4">
    <source>
        <dbReference type="Pfam" id="PF17852"/>
    </source>
</evidence>
<feature type="region of interest" description="Disordered" evidence="2">
    <location>
        <begin position="3816"/>
        <end position="3836"/>
    </location>
</feature>
<feature type="domain" description="Dynein heavy chain hydrolytic ATP-binding dynein motor region" evidence="3">
    <location>
        <begin position="1966"/>
        <end position="2330"/>
    </location>
</feature>
<feature type="region of interest" description="Disordered" evidence="2">
    <location>
        <begin position="73"/>
        <end position="92"/>
    </location>
</feature>